<gene>
    <name evidence="3" type="ORF">SCF082_LOCUS34783</name>
</gene>
<feature type="transmembrane region" description="Helical" evidence="2">
    <location>
        <begin position="86"/>
        <end position="104"/>
    </location>
</feature>
<name>A0ABP0P0A9_9DINO</name>
<dbReference type="Proteomes" id="UP001642464">
    <property type="component" value="Unassembled WGS sequence"/>
</dbReference>
<dbReference type="EMBL" id="CAXAMM010032247">
    <property type="protein sequence ID" value="CAK9069477.1"/>
    <property type="molecule type" value="Genomic_DNA"/>
</dbReference>
<feature type="non-terminal residue" evidence="3">
    <location>
        <position position="1"/>
    </location>
</feature>
<feature type="transmembrane region" description="Helical" evidence="2">
    <location>
        <begin position="116"/>
        <end position="135"/>
    </location>
</feature>
<accession>A0ABP0P0A9</accession>
<keyword evidence="4" id="KW-1185">Reference proteome</keyword>
<sequence>RCHSRLSLASTGTPKQSFAQSFSGLSEAEGTGELRSCSQRLILDGKKMMQLKTMPRAALVSCGVMSLAAIPSFATRLDDQGGDLALQLEMMANALAWLVLVLQGTWTHCCYDRWQWIFYHLAMLFLCLPAVLLFYETSAPSVEALTLNALGRTAVLCLTSSLSSVLFWNACHSATVFWLVRRMSNVPVFGMSMLMEGWLSLAIVLCFAFLRQQLQERANLEEELVQLKAVQKACRRLLTSVCDCVIELDAQFQIRHGCPYSHGWLVKDGRQLEECMHSDSDWQLFLSQVCRPTPIHGWAACAFHLKIKEEREGKGVPMECFHVKFHVHGADRHLLAFCVLEQKKN</sequence>
<protein>
    <submittedName>
        <fullName evidence="3">Uncharacterized protein</fullName>
    </submittedName>
</protein>
<keyword evidence="1" id="KW-0175">Coiled coil</keyword>
<keyword evidence="2" id="KW-0472">Membrane</keyword>
<evidence type="ECO:0000313" key="4">
    <source>
        <dbReference type="Proteomes" id="UP001642464"/>
    </source>
</evidence>
<evidence type="ECO:0000313" key="3">
    <source>
        <dbReference type="EMBL" id="CAK9069477.1"/>
    </source>
</evidence>
<keyword evidence="2" id="KW-0812">Transmembrane</keyword>
<reference evidence="3 4" key="1">
    <citation type="submission" date="2024-02" db="EMBL/GenBank/DDBJ databases">
        <authorList>
            <person name="Chen Y."/>
            <person name="Shah S."/>
            <person name="Dougan E. K."/>
            <person name="Thang M."/>
            <person name="Chan C."/>
        </authorList>
    </citation>
    <scope>NUCLEOTIDE SEQUENCE [LARGE SCALE GENOMIC DNA]</scope>
</reference>
<feature type="transmembrane region" description="Helical" evidence="2">
    <location>
        <begin position="57"/>
        <end position="74"/>
    </location>
</feature>
<proteinExistence type="predicted"/>
<comment type="caution">
    <text evidence="3">The sequence shown here is derived from an EMBL/GenBank/DDBJ whole genome shotgun (WGS) entry which is preliminary data.</text>
</comment>
<feature type="transmembrane region" description="Helical" evidence="2">
    <location>
        <begin position="188"/>
        <end position="210"/>
    </location>
</feature>
<evidence type="ECO:0000256" key="1">
    <source>
        <dbReference type="SAM" id="Coils"/>
    </source>
</evidence>
<organism evidence="3 4">
    <name type="scientific">Durusdinium trenchii</name>
    <dbReference type="NCBI Taxonomy" id="1381693"/>
    <lineage>
        <taxon>Eukaryota</taxon>
        <taxon>Sar</taxon>
        <taxon>Alveolata</taxon>
        <taxon>Dinophyceae</taxon>
        <taxon>Suessiales</taxon>
        <taxon>Symbiodiniaceae</taxon>
        <taxon>Durusdinium</taxon>
    </lineage>
</organism>
<evidence type="ECO:0000256" key="2">
    <source>
        <dbReference type="SAM" id="Phobius"/>
    </source>
</evidence>
<feature type="coiled-coil region" evidence="1">
    <location>
        <begin position="210"/>
        <end position="237"/>
    </location>
</feature>
<keyword evidence="2" id="KW-1133">Transmembrane helix</keyword>